<dbReference type="InterPro" id="IPR015943">
    <property type="entry name" value="WD40/YVTN_repeat-like_dom_sf"/>
</dbReference>
<dbReference type="Pfam" id="PF15902">
    <property type="entry name" value="Sortilin-Vps10"/>
    <property type="match status" value="1"/>
</dbReference>
<dbReference type="PANTHER" id="PTHR43739">
    <property type="entry name" value="XYLOGLUCANASE (EUROFUNG)"/>
    <property type="match status" value="1"/>
</dbReference>
<dbReference type="InterPro" id="IPR031778">
    <property type="entry name" value="Sortilin_N"/>
</dbReference>
<dbReference type="CDD" id="cd15482">
    <property type="entry name" value="Sialidase_non-viral"/>
    <property type="match status" value="1"/>
</dbReference>
<organism evidence="4 5">
    <name type="scientific">Candidatus Falkowbacteria bacterium RIFCSPLOWO2_02_FULL_45_21</name>
    <dbReference type="NCBI Taxonomy" id="1797989"/>
    <lineage>
        <taxon>Bacteria</taxon>
        <taxon>Candidatus Falkowiibacteriota</taxon>
    </lineage>
</organism>
<evidence type="ECO:0000313" key="4">
    <source>
        <dbReference type="EMBL" id="OGF24601.1"/>
    </source>
</evidence>
<keyword evidence="2" id="KW-0732">Signal</keyword>
<feature type="signal peptide" evidence="2">
    <location>
        <begin position="1"/>
        <end position="24"/>
    </location>
</feature>
<proteinExistence type="predicted"/>
<feature type="chain" id="PRO_5009521182" description="Sortilin N-terminal domain-containing protein" evidence="2">
    <location>
        <begin position="25"/>
        <end position="359"/>
    </location>
</feature>
<evidence type="ECO:0000313" key="5">
    <source>
        <dbReference type="Proteomes" id="UP000178783"/>
    </source>
</evidence>
<evidence type="ECO:0000256" key="1">
    <source>
        <dbReference type="ARBA" id="ARBA00022737"/>
    </source>
</evidence>
<dbReference type="Gene3D" id="2.130.10.10">
    <property type="entry name" value="YVTN repeat-like/Quinoprotein amine dehydrogenase"/>
    <property type="match status" value="3"/>
</dbReference>
<gene>
    <name evidence="4" type="ORF">A3H66_03355</name>
</gene>
<sequence>MTKKFKILFLTALLAIILSGCSINFNPGAGIGGTGTGTTADGGVYKSLDKGATWGQKASILTTGARRNIAMVDIISLALDPGDNRAVYAGSRENGLYYSYDGGEGWQLAPYSNSVTVANVAVDPADKCSIYATTANKVLRSIDCSRTWSTIYFDNDLKVSITSLVIEYSNSNNIFIGTSRGEIIKSSDQGFSWKTLNRFGGQVDKIVINPANSKNMLVGAANEIFRSLDSGANWTSLRENLKNFNGGSGFRDLVMVKADKPTVFLAVNYGLLSSTDGGDTWSKIELITPETAAKINAVIVNPFEAKEIYYVTNTTFYRSLDGGKSWNTRQLPTSRAGWRLLIDPKNPSIIYMAVRQVNK</sequence>
<dbReference type="PROSITE" id="PS51257">
    <property type="entry name" value="PROKAR_LIPOPROTEIN"/>
    <property type="match status" value="1"/>
</dbReference>
<dbReference type="SUPFAM" id="SSF110296">
    <property type="entry name" value="Oligoxyloglucan reducing end-specific cellobiohydrolase"/>
    <property type="match status" value="2"/>
</dbReference>
<dbReference type="GO" id="GO:0010411">
    <property type="term" value="P:xyloglucan metabolic process"/>
    <property type="evidence" value="ECO:0007669"/>
    <property type="project" value="TreeGrafter"/>
</dbReference>
<dbReference type="InterPro" id="IPR052025">
    <property type="entry name" value="Xyloglucanase_GH74"/>
</dbReference>
<protein>
    <recommendedName>
        <fullName evidence="3">Sortilin N-terminal domain-containing protein</fullName>
    </recommendedName>
</protein>
<evidence type="ECO:0000259" key="3">
    <source>
        <dbReference type="Pfam" id="PF15902"/>
    </source>
</evidence>
<dbReference type="STRING" id="1797989.A3H66_03355"/>
<reference evidence="4 5" key="1">
    <citation type="journal article" date="2016" name="Nat. Commun.">
        <title>Thousands of microbial genomes shed light on interconnected biogeochemical processes in an aquifer system.</title>
        <authorList>
            <person name="Anantharaman K."/>
            <person name="Brown C.T."/>
            <person name="Hug L.A."/>
            <person name="Sharon I."/>
            <person name="Castelle C.J."/>
            <person name="Probst A.J."/>
            <person name="Thomas B.C."/>
            <person name="Singh A."/>
            <person name="Wilkins M.J."/>
            <person name="Karaoz U."/>
            <person name="Brodie E.L."/>
            <person name="Williams K.H."/>
            <person name="Hubbard S.S."/>
            <person name="Banfield J.F."/>
        </authorList>
    </citation>
    <scope>NUCLEOTIDE SEQUENCE [LARGE SCALE GENOMIC DNA]</scope>
</reference>
<dbReference type="EMBL" id="MFFW01000007">
    <property type="protein sequence ID" value="OGF24601.1"/>
    <property type="molecule type" value="Genomic_DNA"/>
</dbReference>
<dbReference type="AlphaFoldDB" id="A0A1F5SEC8"/>
<evidence type="ECO:0000256" key="2">
    <source>
        <dbReference type="SAM" id="SignalP"/>
    </source>
</evidence>
<keyword evidence="1" id="KW-0677">Repeat</keyword>
<feature type="domain" description="Sortilin N-terminal" evidence="3">
    <location>
        <begin position="272"/>
        <end position="353"/>
    </location>
</feature>
<comment type="caution">
    <text evidence="4">The sequence shown here is derived from an EMBL/GenBank/DDBJ whole genome shotgun (WGS) entry which is preliminary data.</text>
</comment>
<accession>A0A1F5SEC8</accession>
<dbReference type="Proteomes" id="UP000178783">
    <property type="component" value="Unassembled WGS sequence"/>
</dbReference>
<name>A0A1F5SEC8_9BACT</name>
<dbReference type="PANTHER" id="PTHR43739:SF5">
    <property type="entry name" value="EXO-ALPHA-SIALIDASE"/>
    <property type="match status" value="1"/>
</dbReference>